<reference evidence="1 2" key="1">
    <citation type="submission" date="2014-04" db="EMBL/GenBank/DDBJ databases">
        <authorList>
            <consortium name="DOE Joint Genome Institute"/>
            <person name="Kuo A."/>
            <person name="Gay G."/>
            <person name="Dore J."/>
            <person name="Kohler A."/>
            <person name="Nagy L.G."/>
            <person name="Floudas D."/>
            <person name="Copeland A."/>
            <person name="Barry K.W."/>
            <person name="Cichocki N."/>
            <person name="Veneault-Fourrey C."/>
            <person name="LaButti K."/>
            <person name="Lindquist E.A."/>
            <person name="Lipzen A."/>
            <person name="Lundell T."/>
            <person name="Morin E."/>
            <person name="Murat C."/>
            <person name="Sun H."/>
            <person name="Tunlid A."/>
            <person name="Henrissat B."/>
            <person name="Grigoriev I.V."/>
            <person name="Hibbett D.S."/>
            <person name="Martin F."/>
            <person name="Nordberg H.P."/>
            <person name="Cantor M.N."/>
            <person name="Hua S.X."/>
        </authorList>
    </citation>
    <scope>NUCLEOTIDE SEQUENCE [LARGE SCALE GENOMIC DNA]</scope>
    <source>
        <strain evidence="2">h7</strain>
    </source>
</reference>
<name>A0A0C3CCM2_HEBCY</name>
<reference evidence="2" key="2">
    <citation type="submission" date="2015-01" db="EMBL/GenBank/DDBJ databases">
        <title>Evolutionary Origins and Diversification of the Mycorrhizal Mutualists.</title>
        <authorList>
            <consortium name="DOE Joint Genome Institute"/>
            <consortium name="Mycorrhizal Genomics Consortium"/>
            <person name="Kohler A."/>
            <person name="Kuo A."/>
            <person name="Nagy L.G."/>
            <person name="Floudas D."/>
            <person name="Copeland A."/>
            <person name="Barry K.W."/>
            <person name="Cichocki N."/>
            <person name="Veneault-Fourrey C."/>
            <person name="LaButti K."/>
            <person name="Lindquist E.A."/>
            <person name="Lipzen A."/>
            <person name="Lundell T."/>
            <person name="Morin E."/>
            <person name="Murat C."/>
            <person name="Riley R."/>
            <person name="Ohm R."/>
            <person name="Sun H."/>
            <person name="Tunlid A."/>
            <person name="Henrissat B."/>
            <person name="Grigoriev I.V."/>
            <person name="Hibbett D.S."/>
            <person name="Martin F."/>
        </authorList>
    </citation>
    <scope>NUCLEOTIDE SEQUENCE [LARGE SCALE GENOMIC DNA]</scope>
    <source>
        <strain evidence="2">h7</strain>
    </source>
</reference>
<gene>
    <name evidence="1" type="ORF">M413DRAFT_445187</name>
</gene>
<sequence>MLRDRVAPSRKSQGSTPRRLERATLFYKLGSHSELAFMFSGARGRMVSLGLSD</sequence>
<dbReference type="Proteomes" id="UP000053424">
    <property type="component" value="Unassembled WGS sequence"/>
</dbReference>
<protein>
    <submittedName>
        <fullName evidence="1">Uncharacterized protein</fullName>
    </submittedName>
</protein>
<evidence type="ECO:0000313" key="2">
    <source>
        <dbReference type="Proteomes" id="UP000053424"/>
    </source>
</evidence>
<dbReference type="HOGENOM" id="CLU_3068897_0_0_1"/>
<proteinExistence type="predicted"/>
<dbReference type="EMBL" id="KN831779">
    <property type="protein sequence ID" value="KIM41994.1"/>
    <property type="molecule type" value="Genomic_DNA"/>
</dbReference>
<organism evidence="1 2">
    <name type="scientific">Hebeloma cylindrosporum</name>
    <dbReference type="NCBI Taxonomy" id="76867"/>
    <lineage>
        <taxon>Eukaryota</taxon>
        <taxon>Fungi</taxon>
        <taxon>Dikarya</taxon>
        <taxon>Basidiomycota</taxon>
        <taxon>Agaricomycotina</taxon>
        <taxon>Agaricomycetes</taxon>
        <taxon>Agaricomycetidae</taxon>
        <taxon>Agaricales</taxon>
        <taxon>Agaricineae</taxon>
        <taxon>Hymenogastraceae</taxon>
        <taxon>Hebeloma</taxon>
    </lineage>
</organism>
<dbReference type="AlphaFoldDB" id="A0A0C3CCM2"/>
<evidence type="ECO:0000313" key="1">
    <source>
        <dbReference type="EMBL" id="KIM41994.1"/>
    </source>
</evidence>
<accession>A0A0C3CCM2</accession>
<keyword evidence="2" id="KW-1185">Reference proteome</keyword>